<reference evidence="1 2" key="1">
    <citation type="submission" date="2024-09" db="EMBL/GenBank/DDBJ databases">
        <title>Chromosome-scale assembly of Riccia fluitans.</title>
        <authorList>
            <person name="Paukszto L."/>
            <person name="Sawicki J."/>
            <person name="Karawczyk K."/>
            <person name="Piernik-Szablinska J."/>
            <person name="Szczecinska M."/>
            <person name="Mazdziarz M."/>
        </authorList>
    </citation>
    <scope>NUCLEOTIDE SEQUENCE [LARGE SCALE GENOMIC DNA]</scope>
    <source>
        <strain evidence="1">Rf_01</strain>
        <tissue evidence="1">Aerial parts of the thallus</tissue>
    </source>
</reference>
<sequence length="77" mass="9031">MLGRCIHVLENDEVEDKLEQDEDEEDEDGDYVYVLEDNEEQSQQEIQQQKLQKSLKALPIVLKQISGKEFLKILLQV</sequence>
<comment type="caution">
    <text evidence="1">The sequence shown here is derived from an EMBL/GenBank/DDBJ whole genome shotgun (WGS) entry which is preliminary data.</text>
</comment>
<dbReference type="EMBL" id="JBHFFA010000008">
    <property type="protein sequence ID" value="KAL2608108.1"/>
    <property type="molecule type" value="Genomic_DNA"/>
</dbReference>
<protein>
    <submittedName>
        <fullName evidence="1">Uncharacterized protein</fullName>
    </submittedName>
</protein>
<accession>A0ABD1XGL8</accession>
<evidence type="ECO:0000313" key="1">
    <source>
        <dbReference type="EMBL" id="KAL2608108.1"/>
    </source>
</evidence>
<gene>
    <name evidence="1" type="ORF">R1flu_026681</name>
</gene>
<dbReference type="Proteomes" id="UP001605036">
    <property type="component" value="Unassembled WGS sequence"/>
</dbReference>
<organism evidence="1 2">
    <name type="scientific">Riccia fluitans</name>
    <dbReference type="NCBI Taxonomy" id="41844"/>
    <lineage>
        <taxon>Eukaryota</taxon>
        <taxon>Viridiplantae</taxon>
        <taxon>Streptophyta</taxon>
        <taxon>Embryophyta</taxon>
        <taxon>Marchantiophyta</taxon>
        <taxon>Marchantiopsida</taxon>
        <taxon>Marchantiidae</taxon>
        <taxon>Marchantiales</taxon>
        <taxon>Ricciaceae</taxon>
        <taxon>Riccia</taxon>
    </lineage>
</organism>
<evidence type="ECO:0000313" key="2">
    <source>
        <dbReference type="Proteomes" id="UP001605036"/>
    </source>
</evidence>
<dbReference type="AlphaFoldDB" id="A0ABD1XGL8"/>
<name>A0ABD1XGL8_9MARC</name>
<keyword evidence="2" id="KW-1185">Reference proteome</keyword>
<proteinExistence type="predicted"/>